<reference evidence="9 10" key="1">
    <citation type="submission" date="2022-11" db="EMBL/GenBank/DDBJ databases">
        <title>Minimal conservation of predation-associated metabolite biosynthetic gene clusters underscores biosynthetic potential of Myxococcota including descriptions for ten novel species: Archangium lansinium sp. nov., Myxococcus landrumus sp. nov., Nannocystis bai.</title>
        <authorList>
            <person name="Ahearne A."/>
            <person name="Stevens C."/>
            <person name="Dowd S."/>
        </authorList>
    </citation>
    <scope>NUCLEOTIDE SEQUENCE [LARGE SCALE GENOMIC DNA]</scope>
    <source>
        <strain evidence="9 10">NCELM</strain>
    </source>
</reference>
<keyword evidence="6" id="KW-0408">Iron</keyword>
<evidence type="ECO:0000256" key="2">
    <source>
        <dbReference type="ARBA" id="ARBA00022485"/>
    </source>
</evidence>
<keyword evidence="7" id="KW-0411">Iron-sulfur</keyword>
<accession>A0ABT5BL90</accession>
<dbReference type="InterPro" id="IPR000385">
    <property type="entry name" value="MoaA_NifB_PqqE_Fe-S-bd_CS"/>
</dbReference>
<evidence type="ECO:0000313" key="9">
    <source>
        <dbReference type="EMBL" id="MDC0674927.1"/>
    </source>
</evidence>
<dbReference type="InterPro" id="IPR007197">
    <property type="entry name" value="rSAM"/>
</dbReference>
<keyword evidence="4" id="KW-0479">Metal-binding</keyword>
<name>A0ABT5BL90_9BACT</name>
<protein>
    <submittedName>
        <fullName evidence="9">Radical SAM protein</fullName>
    </submittedName>
</protein>
<keyword evidence="3" id="KW-0949">S-adenosyl-L-methionine</keyword>
<dbReference type="SFLD" id="SFLDG01067">
    <property type="entry name" value="SPASM/twitch_domain_containing"/>
    <property type="match status" value="1"/>
</dbReference>
<evidence type="ECO:0000259" key="8">
    <source>
        <dbReference type="PROSITE" id="PS51918"/>
    </source>
</evidence>
<dbReference type="InterPro" id="IPR058240">
    <property type="entry name" value="rSAM_sf"/>
</dbReference>
<dbReference type="EMBL" id="JAQNDN010000027">
    <property type="protein sequence ID" value="MDC0674927.1"/>
    <property type="molecule type" value="Genomic_DNA"/>
</dbReference>
<evidence type="ECO:0000256" key="4">
    <source>
        <dbReference type="ARBA" id="ARBA00022723"/>
    </source>
</evidence>
<evidence type="ECO:0000256" key="7">
    <source>
        <dbReference type="ARBA" id="ARBA00023014"/>
    </source>
</evidence>
<organism evidence="9 10">
    <name type="scientific">Nannocystis radixulma</name>
    <dbReference type="NCBI Taxonomy" id="2995305"/>
    <lineage>
        <taxon>Bacteria</taxon>
        <taxon>Pseudomonadati</taxon>
        <taxon>Myxococcota</taxon>
        <taxon>Polyangia</taxon>
        <taxon>Nannocystales</taxon>
        <taxon>Nannocystaceae</taxon>
        <taxon>Nannocystis</taxon>
    </lineage>
</organism>
<comment type="cofactor">
    <cofactor evidence="1">
        <name>[4Fe-4S] cluster</name>
        <dbReference type="ChEBI" id="CHEBI:49883"/>
    </cofactor>
</comment>
<dbReference type="PANTHER" id="PTHR11228:SF7">
    <property type="entry name" value="PQQA PEPTIDE CYCLASE"/>
    <property type="match status" value="1"/>
</dbReference>
<dbReference type="SUPFAM" id="SSF102114">
    <property type="entry name" value="Radical SAM enzymes"/>
    <property type="match status" value="1"/>
</dbReference>
<dbReference type="Proteomes" id="UP001217838">
    <property type="component" value="Unassembled WGS sequence"/>
</dbReference>
<evidence type="ECO:0000256" key="5">
    <source>
        <dbReference type="ARBA" id="ARBA00023002"/>
    </source>
</evidence>
<evidence type="ECO:0000256" key="6">
    <source>
        <dbReference type="ARBA" id="ARBA00023004"/>
    </source>
</evidence>
<dbReference type="PROSITE" id="PS01305">
    <property type="entry name" value="MOAA_NIFB_PQQE"/>
    <property type="match status" value="1"/>
</dbReference>
<evidence type="ECO:0000256" key="3">
    <source>
        <dbReference type="ARBA" id="ARBA00022691"/>
    </source>
</evidence>
<proteinExistence type="predicted"/>
<comment type="caution">
    <text evidence="9">The sequence shown here is derived from an EMBL/GenBank/DDBJ whole genome shotgun (WGS) entry which is preliminary data.</text>
</comment>
<dbReference type="SFLD" id="SFLDS00029">
    <property type="entry name" value="Radical_SAM"/>
    <property type="match status" value="1"/>
</dbReference>
<evidence type="ECO:0000313" key="10">
    <source>
        <dbReference type="Proteomes" id="UP001217838"/>
    </source>
</evidence>
<dbReference type="Gene3D" id="3.20.20.70">
    <property type="entry name" value="Aldolase class I"/>
    <property type="match status" value="1"/>
</dbReference>
<gene>
    <name evidence="9" type="ORF">POL58_44685</name>
</gene>
<dbReference type="PROSITE" id="PS51918">
    <property type="entry name" value="RADICAL_SAM"/>
    <property type="match status" value="1"/>
</dbReference>
<keyword evidence="2" id="KW-0004">4Fe-4S</keyword>
<dbReference type="Pfam" id="PF04055">
    <property type="entry name" value="Radical_SAM"/>
    <property type="match status" value="1"/>
</dbReference>
<keyword evidence="10" id="KW-1185">Reference proteome</keyword>
<evidence type="ECO:0000256" key="1">
    <source>
        <dbReference type="ARBA" id="ARBA00001966"/>
    </source>
</evidence>
<dbReference type="PANTHER" id="PTHR11228">
    <property type="entry name" value="RADICAL SAM DOMAIN PROTEIN"/>
    <property type="match status" value="1"/>
</dbReference>
<dbReference type="RefSeq" id="WP_272009552.1">
    <property type="nucleotide sequence ID" value="NZ_JAQNDN010000027.1"/>
</dbReference>
<feature type="domain" description="Radical SAM core" evidence="8">
    <location>
        <begin position="33"/>
        <end position="245"/>
    </location>
</feature>
<sequence>MAERTCIRGRGGVTALAKARDLVRLGAARAVGRALPFSVTFILTHRCNFRCEYCEIPERAAEEMSDAEFCAAIDELRAAGMARASFSGGEALLRRDAPRIVGHAKRAGCFTSMNTNGWRTGNVLKDMAGLLDMVVLSLDGPEPVHDLVRRRPGSYARVIAAIEQARGLGMSVATITVVGPWNVARIEEIAELTGSLGVWAYFQPAHEECFDAEAGLHPALTPAVLAEVADRLERLRARGLPIGASPGFLRRLRRAPRFHDCAACHAGRYFATVMPEGWVVPCHLTSGAGQYLNGREVGFARAFFEMPHPRAGDGCAISPYVETDLIFRLDPRAIAAALRRGDGAPGRSAGG</sequence>
<dbReference type="InterPro" id="IPR050377">
    <property type="entry name" value="Radical_SAM_PqqE_MftC-like"/>
</dbReference>
<dbReference type="InterPro" id="IPR013785">
    <property type="entry name" value="Aldolase_TIM"/>
</dbReference>
<dbReference type="CDD" id="cd01335">
    <property type="entry name" value="Radical_SAM"/>
    <property type="match status" value="1"/>
</dbReference>
<keyword evidence="5" id="KW-0560">Oxidoreductase</keyword>